<dbReference type="PANTHER" id="PTHR11552">
    <property type="entry name" value="GLUCOSE-METHANOL-CHOLINE GMC OXIDOREDUCTASE"/>
    <property type="match status" value="1"/>
</dbReference>
<dbReference type="Gene3D" id="3.30.410.40">
    <property type="match status" value="1"/>
</dbReference>
<dbReference type="EMBL" id="CABFPH010000009">
    <property type="protein sequence ID" value="VUD70465.1"/>
    <property type="molecule type" value="Genomic_DNA"/>
</dbReference>
<evidence type="ECO:0000256" key="1">
    <source>
        <dbReference type="ARBA" id="ARBA00001974"/>
    </source>
</evidence>
<dbReference type="Gene3D" id="3.30.560.10">
    <property type="entry name" value="Glucose Oxidase, domain 3"/>
    <property type="match status" value="1"/>
</dbReference>
<dbReference type="SUPFAM" id="SSF51905">
    <property type="entry name" value="FAD/NAD(P)-binding domain"/>
    <property type="match status" value="1"/>
</dbReference>
<dbReference type="Pfam" id="PF00732">
    <property type="entry name" value="GMC_oxred_N"/>
    <property type="match status" value="1"/>
</dbReference>
<keyword evidence="8" id="KW-0560">Oxidoreductase</keyword>
<evidence type="ECO:0000256" key="2">
    <source>
        <dbReference type="ARBA" id="ARBA00010790"/>
    </source>
</evidence>
<protein>
    <submittedName>
        <fullName evidence="8">5-(Hydroxymethyl)furfural oxidase</fullName>
        <ecNumber evidence="8">1.1.3.47</ecNumber>
    </submittedName>
</protein>
<gene>
    <name evidence="8" type="ORF">MET9862_01033</name>
</gene>
<comment type="cofactor">
    <cofactor evidence="1 5">
        <name>FAD</name>
        <dbReference type="ChEBI" id="CHEBI:57692"/>
    </cofactor>
</comment>
<reference evidence="8 9" key="1">
    <citation type="submission" date="2019-06" db="EMBL/GenBank/DDBJ databases">
        <authorList>
            <person name="Rodrigo-Torres L."/>
            <person name="Arahal R. D."/>
            <person name="Lucena T."/>
        </authorList>
    </citation>
    <scope>NUCLEOTIDE SEQUENCE [LARGE SCALE GENOMIC DNA]</scope>
    <source>
        <strain evidence="8 9">SB0023/3</strain>
    </source>
</reference>
<dbReference type="InterPro" id="IPR012132">
    <property type="entry name" value="GMC_OxRdtase"/>
</dbReference>
<evidence type="ECO:0000259" key="6">
    <source>
        <dbReference type="Pfam" id="PF00732"/>
    </source>
</evidence>
<dbReference type="GO" id="GO:0050660">
    <property type="term" value="F:flavin adenine dinucleotide binding"/>
    <property type="evidence" value="ECO:0007669"/>
    <property type="project" value="InterPro"/>
</dbReference>
<keyword evidence="4 5" id="KW-0274">FAD</keyword>
<evidence type="ECO:0000313" key="8">
    <source>
        <dbReference type="EMBL" id="VUD70465.1"/>
    </source>
</evidence>
<dbReference type="AlphaFoldDB" id="A0A509EAA3"/>
<feature type="binding site" evidence="5">
    <location>
        <position position="231"/>
    </location>
    <ligand>
        <name>FAD</name>
        <dbReference type="ChEBI" id="CHEBI:57692"/>
    </ligand>
</feature>
<dbReference type="InterPro" id="IPR007867">
    <property type="entry name" value="GMC_OxRtase_C"/>
</dbReference>
<keyword evidence="9" id="KW-1185">Reference proteome</keyword>
<evidence type="ECO:0000313" key="9">
    <source>
        <dbReference type="Proteomes" id="UP000410984"/>
    </source>
</evidence>
<dbReference type="Pfam" id="PF05199">
    <property type="entry name" value="GMC_oxred_C"/>
    <property type="match status" value="1"/>
</dbReference>
<dbReference type="InterPro" id="IPR000172">
    <property type="entry name" value="GMC_OxRdtase_N"/>
</dbReference>
<dbReference type="GO" id="GO:0016614">
    <property type="term" value="F:oxidoreductase activity, acting on CH-OH group of donors"/>
    <property type="evidence" value="ECO:0007669"/>
    <property type="project" value="InterPro"/>
</dbReference>
<feature type="binding site" evidence="5">
    <location>
        <begin position="502"/>
        <end position="503"/>
    </location>
    <ligand>
        <name>FAD</name>
        <dbReference type="ChEBI" id="CHEBI:57692"/>
    </ligand>
</feature>
<name>A0A509EAA3_9HYPH</name>
<evidence type="ECO:0000256" key="3">
    <source>
        <dbReference type="ARBA" id="ARBA00022630"/>
    </source>
</evidence>
<feature type="domain" description="Glucose-methanol-choline oxidoreductase C-terminal" evidence="7">
    <location>
        <begin position="374"/>
        <end position="556"/>
    </location>
</feature>
<dbReference type="Proteomes" id="UP000410984">
    <property type="component" value="Unassembled WGS sequence"/>
</dbReference>
<feature type="binding site" evidence="5">
    <location>
        <position position="93"/>
    </location>
    <ligand>
        <name>FAD</name>
        <dbReference type="ChEBI" id="CHEBI:57692"/>
    </ligand>
</feature>
<dbReference type="RefSeq" id="WP_142582041.1">
    <property type="nucleotide sequence ID" value="NZ_CABFPH010000009.1"/>
</dbReference>
<dbReference type="InterPro" id="IPR036188">
    <property type="entry name" value="FAD/NAD-bd_sf"/>
</dbReference>
<comment type="similarity">
    <text evidence="2">Belongs to the GMC oxidoreductase family.</text>
</comment>
<proteinExistence type="inferred from homology"/>
<sequence length="566" mass="60793">MQNLPDSVDVLIVGGGSAGCVLANRLSADPGRRVLLVEAGIDTPPGAVPEAIRDSYPMPLFHGDTYIWPGLDAAVTRGPDGQARRRPYEQGRVMGGSSSINVQSANRGLPRDYDAWAEAGCRGWAWDDVLPWFRRLETDLDCDGPLHGRAGPLPIRRLLEPVWPPFAHAAFRAFDASGLPRRLDQNGDFADGLFPPAFSNRDDARVSSAEAYLDVTVRARPNLAIAARTEVRALERAGRCVTGARLRLPDGTERVVAARRVVLCAGALQTPVLLLRAGIGPAEHLRACGIAVTADRPGVGANLRDHPALTIAQFLPPALRLEAHQRRASFLAMRYSSGLPGGSASDMYLTVSARAGWHALGARLGLHFLWVNQPHSVGSLRLDPTDPAGRPAIDLNLLSDPRDLARLADGVRRLVALAVSPHLNPDPAEIFPASFSPAIRRLSRVGRRNRLITAALARLLDGPRPFRRLMLRSFTGGRDFPRIVDDETALADYVRESVFGVWHASGTCRMGDRGDPGAVVDPAGSVIGIDGLTVADASVMPRLPSANTNIPTLMIAEKIADGLRAA</sequence>
<organism evidence="8 9">
    <name type="scientific">Methylobacterium symbioticum</name>
    <dbReference type="NCBI Taxonomy" id="2584084"/>
    <lineage>
        <taxon>Bacteria</taxon>
        <taxon>Pseudomonadati</taxon>
        <taxon>Pseudomonadota</taxon>
        <taxon>Alphaproteobacteria</taxon>
        <taxon>Hyphomicrobiales</taxon>
        <taxon>Methylobacteriaceae</taxon>
        <taxon>Methylobacterium</taxon>
    </lineage>
</organism>
<keyword evidence="3" id="KW-0285">Flavoprotein</keyword>
<accession>A0A509EAA3</accession>
<dbReference type="Gene3D" id="3.50.50.60">
    <property type="entry name" value="FAD/NAD(P)-binding domain"/>
    <property type="match status" value="2"/>
</dbReference>
<dbReference type="EC" id="1.1.3.47" evidence="8"/>
<evidence type="ECO:0000256" key="5">
    <source>
        <dbReference type="PIRSR" id="PIRSR000137-2"/>
    </source>
</evidence>
<feature type="domain" description="Glucose-methanol-choline oxidoreductase N-terminal" evidence="6">
    <location>
        <begin position="9"/>
        <end position="308"/>
    </location>
</feature>
<dbReference type="PANTHER" id="PTHR11552:SF147">
    <property type="entry name" value="CHOLINE DEHYDROGENASE, MITOCHONDRIAL"/>
    <property type="match status" value="1"/>
</dbReference>
<dbReference type="PIRSF" id="PIRSF000137">
    <property type="entry name" value="Alcohol_oxidase"/>
    <property type="match status" value="1"/>
</dbReference>
<dbReference type="OrthoDB" id="9785276at2"/>
<evidence type="ECO:0000256" key="4">
    <source>
        <dbReference type="ARBA" id="ARBA00022827"/>
    </source>
</evidence>
<dbReference type="SUPFAM" id="SSF54373">
    <property type="entry name" value="FAD-linked reductases, C-terminal domain"/>
    <property type="match status" value="1"/>
</dbReference>
<evidence type="ECO:0000259" key="7">
    <source>
        <dbReference type="Pfam" id="PF05199"/>
    </source>
</evidence>